<dbReference type="Proteomes" id="UP000033072">
    <property type="component" value="Chromosome"/>
</dbReference>
<sequence>MKVIGISGSPIPNSNVDRAVKKVLEATGMDTEFIKLSNYKFEACRACVKCASTNVCVLKDDATELVQKVKEADAIVIGGYTPHNSLDGRTKSFIERFYCLHHQKLLLKGKLGGIVITSAIPQQEPYPPVAEMGVAAVKAAMDGHGIKVIGDVKIVGDVPCMKCGFGEKYEGSGVKLLYGPDAKIADVGFHSFENQPDALKAAQDLGERIAKELRKE</sequence>
<accession>A0A0E3S4G9</accession>
<evidence type="ECO:0000256" key="4">
    <source>
        <dbReference type="ARBA" id="ARBA00022643"/>
    </source>
</evidence>
<comment type="cofactor">
    <cofactor evidence="2">
        <name>[4Fe-4S] cluster</name>
        <dbReference type="ChEBI" id="CHEBI:49883"/>
    </cofactor>
</comment>
<dbReference type="InterPro" id="IPR029039">
    <property type="entry name" value="Flavoprotein-like_sf"/>
</dbReference>
<dbReference type="InterPro" id="IPR051796">
    <property type="entry name" value="ISF_SsuE-like"/>
</dbReference>
<dbReference type="GeneID" id="24805136"/>
<name>A0A0E3S4G9_9EURY</name>
<evidence type="ECO:0000259" key="6">
    <source>
        <dbReference type="Pfam" id="PF03358"/>
    </source>
</evidence>
<evidence type="ECO:0000256" key="3">
    <source>
        <dbReference type="ARBA" id="ARBA00022630"/>
    </source>
</evidence>
<dbReference type="EMBL" id="CP009515">
    <property type="protein sequence ID" value="AKB73708.1"/>
    <property type="molecule type" value="Genomic_DNA"/>
</dbReference>
<evidence type="ECO:0000313" key="8">
    <source>
        <dbReference type="Proteomes" id="UP000033072"/>
    </source>
</evidence>
<dbReference type="OrthoDB" id="9059at2157"/>
<feature type="domain" description="NADPH-dependent FMN reductase-like" evidence="6">
    <location>
        <begin position="1"/>
        <end position="119"/>
    </location>
</feature>
<keyword evidence="3" id="KW-0285">Flavoprotein</keyword>
<evidence type="ECO:0000313" key="7">
    <source>
        <dbReference type="EMBL" id="AKB73708.1"/>
    </source>
</evidence>
<evidence type="ECO:0000256" key="5">
    <source>
        <dbReference type="ARBA" id="ARBA00038292"/>
    </source>
</evidence>
<dbReference type="HOGENOM" id="CLU_050993_3_2_2"/>
<dbReference type="AlphaFoldDB" id="A0A0E3S4G9"/>
<reference evidence="7 8" key="1">
    <citation type="submission" date="2014-07" db="EMBL/GenBank/DDBJ databases">
        <title>Methanogenic archaea and the global carbon cycle.</title>
        <authorList>
            <person name="Henriksen J.R."/>
            <person name="Luke J."/>
            <person name="Reinhart S."/>
            <person name="Benedict M.N."/>
            <person name="Youngblut N.D."/>
            <person name="Metcalf M.E."/>
            <person name="Whitaker R.J."/>
            <person name="Metcalf W.W."/>
        </authorList>
    </citation>
    <scope>NUCLEOTIDE SEQUENCE [LARGE SCALE GENOMIC DNA]</scope>
    <source>
        <strain evidence="7 8">Z-7289</strain>
    </source>
</reference>
<gene>
    <name evidence="7" type="ORF">MSLAZ_0447</name>
</gene>
<dbReference type="Gene3D" id="3.40.50.360">
    <property type="match status" value="1"/>
</dbReference>
<dbReference type="InterPro" id="IPR005025">
    <property type="entry name" value="FMN_Rdtase-like_dom"/>
</dbReference>
<dbReference type="PATRIC" id="fig|1434111.4.peg.565"/>
<dbReference type="KEGG" id="mls:MSLAZ_0447"/>
<proteinExistence type="inferred from homology"/>
<dbReference type="PANTHER" id="PTHR43278:SF4">
    <property type="entry name" value="NAD(P)H-DEPENDENT FMN-CONTAINING OXIDOREDUCTASE YWQN-RELATED"/>
    <property type="match status" value="1"/>
</dbReference>
<dbReference type="PANTHER" id="PTHR43278">
    <property type="entry name" value="NAD(P)H-DEPENDENT FMN-CONTAINING OXIDOREDUCTASE YWQN-RELATED"/>
    <property type="match status" value="1"/>
</dbReference>
<keyword evidence="8" id="KW-1185">Reference proteome</keyword>
<dbReference type="STRING" id="1434111.MSLAZ_0447"/>
<keyword evidence="4" id="KW-0288">FMN</keyword>
<dbReference type="RefSeq" id="WP_048124539.1">
    <property type="nucleotide sequence ID" value="NZ_CP009515.1"/>
</dbReference>
<organism evidence="7 8">
    <name type="scientific">Methanosarcina lacustris Z-7289</name>
    <dbReference type="NCBI Taxonomy" id="1434111"/>
    <lineage>
        <taxon>Archaea</taxon>
        <taxon>Methanobacteriati</taxon>
        <taxon>Methanobacteriota</taxon>
        <taxon>Stenosarchaea group</taxon>
        <taxon>Methanomicrobia</taxon>
        <taxon>Methanosarcinales</taxon>
        <taxon>Methanosarcinaceae</taxon>
        <taxon>Methanosarcina</taxon>
    </lineage>
</organism>
<evidence type="ECO:0000256" key="2">
    <source>
        <dbReference type="ARBA" id="ARBA00001966"/>
    </source>
</evidence>
<protein>
    <submittedName>
        <fullName evidence="7">Iron-sulfur flavoprotein</fullName>
    </submittedName>
</protein>
<comment type="similarity">
    <text evidence="5">Belongs to the SsuE family. Isf subfamily.</text>
</comment>
<dbReference type="Pfam" id="PF03358">
    <property type="entry name" value="FMN_red"/>
    <property type="match status" value="1"/>
</dbReference>
<comment type="cofactor">
    <cofactor evidence="1">
        <name>FMN</name>
        <dbReference type="ChEBI" id="CHEBI:58210"/>
    </cofactor>
</comment>
<evidence type="ECO:0000256" key="1">
    <source>
        <dbReference type="ARBA" id="ARBA00001917"/>
    </source>
</evidence>
<dbReference type="SUPFAM" id="SSF52218">
    <property type="entry name" value="Flavoproteins"/>
    <property type="match status" value="1"/>
</dbReference>
<dbReference type="GO" id="GO:0016491">
    <property type="term" value="F:oxidoreductase activity"/>
    <property type="evidence" value="ECO:0007669"/>
    <property type="project" value="InterPro"/>
</dbReference>